<proteinExistence type="inferred from homology"/>
<gene>
    <name evidence="4" type="ORF">SAMN05216234_11731</name>
</gene>
<keyword evidence="5" id="KW-1185">Reference proteome</keyword>
<dbReference type="NCBIfam" id="NF006776">
    <property type="entry name" value="PRK09291.1"/>
    <property type="match status" value="1"/>
</dbReference>
<dbReference type="STRING" id="223786.SAMN05216234_11731"/>
<organism evidence="4 5">
    <name type="scientific">Hydrogenimonas thermophila</name>
    <dbReference type="NCBI Taxonomy" id="223786"/>
    <lineage>
        <taxon>Bacteria</taxon>
        <taxon>Pseudomonadati</taxon>
        <taxon>Campylobacterota</taxon>
        <taxon>Epsilonproteobacteria</taxon>
        <taxon>Campylobacterales</taxon>
        <taxon>Hydrogenimonadaceae</taxon>
        <taxon>Hydrogenimonas</taxon>
    </lineage>
</organism>
<comment type="similarity">
    <text evidence="1 3">Belongs to the short-chain dehydrogenases/reductases (SDR) family.</text>
</comment>
<dbReference type="InterPro" id="IPR036291">
    <property type="entry name" value="NAD(P)-bd_dom_sf"/>
</dbReference>
<keyword evidence="2" id="KW-0560">Oxidoreductase</keyword>
<name>A0A1I5PXZ5_9BACT</name>
<dbReference type="GO" id="GO:0016491">
    <property type="term" value="F:oxidoreductase activity"/>
    <property type="evidence" value="ECO:0007669"/>
    <property type="project" value="UniProtKB-KW"/>
</dbReference>
<dbReference type="OrthoDB" id="658698at2"/>
<evidence type="ECO:0000256" key="3">
    <source>
        <dbReference type="RuleBase" id="RU000363"/>
    </source>
</evidence>
<dbReference type="PRINTS" id="PR00081">
    <property type="entry name" value="GDHRDH"/>
</dbReference>
<dbReference type="RefSeq" id="WP_092912400.1">
    <property type="nucleotide sequence ID" value="NZ_CP136592.1"/>
</dbReference>
<dbReference type="PANTHER" id="PTHR42901:SF1">
    <property type="entry name" value="ALCOHOL DEHYDROGENASE"/>
    <property type="match status" value="1"/>
</dbReference>
<dbReference type="InterPro" id="IPR002347">
    <property type="entry name" value="SDR_fam"/>
</dbReference>
<dbReference type="Proteomes" id="UP000199227">
    <property type="component" value="Unassembled WGS sequence"/>
</dbReference>
<evidence type="ECO:0000256" key="1">
    <source>
        <dbReference type="ARBA" id="ARBA00006484"/>
    </source>
</evidence>
<dbReference type="CDD" id="cd05374">
    <property type="entry name" value="17beta-HSD-like_SDR_c"/>
    <property type="match status" value="1"/>
</dbReference>
<dbReference type="Gene3D" id="3.40.50.720">
    <property type="entry name" value="NAD(P)-binding Rossmann-like Domain"/>
    <property type="match status" value="1"/>
</dbReference>
<dbReference type="AlphaFoldDB" id="A0A1I5PXZ5"/>
<dbReference type="PANTHER" id="PTHR42901">
    <property type="entry name" value="ALCOHOL DEHYDROGENASE"/>
    <property type="match status" value="1"/>
</dbReference>
<protein>
    <submittedName>
        <fullName evidence="4">Short-chain dehydrogenase</fullName>
    </submittedName>
</protein>
<evidence type="ECO:0000313" key="4">
    <source>
        <dbReference type="EMBL" id="SFP38541.1"/>
    </source>
</evidence>
<reference evidence="4 5" key="1">
    <citation type="submission" date="2016-10" db="EMBL/GenBank/DDBJ databases">
        <authorList>
            <person name="de Groot N.N."/>
        </authorList>
    </citation>
    <scope>NUCLEOTIDE SEQUENCE [LARGE SCALE GENOMIC DNA]</scope>
    <source>
        <strain evidence="4 5">EP1-55-1</strain>
    </source>
</reference>
<evidence type="ECO:0000313" key="5">
    <source>
        <dbReference type="Proteomes" id="UP000199227"/>
    </source>
</evidence>
<dbReference type="SUPFAM" id="SSF51735">
    <property type="entry name" value="NAD(P)-binding Rossmann-fold domains"/>
    <property type="match status" value="1"/>
</dbReference>
<sequence length="262" mass="29156">MEKLMKKRVLITGAGSGFGRGTAFELAKRGYDVIASTQTDEQKSLLEEDAKKDNIALTVKKLDITDANDRLQAEEWDVDILINNAGIAESGPLAEIPMKYLRENFEVNVFGTIALTQSIVKGMMKKGFGQIIIVSSVAGRMTAPYLGSYCMTKHALEAAADVLHAELKPHNIKVSVIEPGTYSTGFNERMNQSKYKWYGKNSIFASDDKAIKDVEAWVESDQSDPSEVIDKLVEIVESKDPKFRICIPEAWEKRVRSVVCEK</sequence>
<accession>A0A1I5PXZ5</accession>
<dbReference type="EMBL" id="FOXB01000017">
    <property type="protein sequence ID" value="SFP38541.1"/>
    <property type="molecule type" value="Genomic_DNA"/>
</dbReference>
<dbReference type="Pfam" id="PF00106">
    <property type="entry name" value="adh_short"/>
    <property type="match status" value="1"/>
</dbReference>
<evidence type="ECO:0000256" key="2">
    <source>
        <dbReference type="ARBA" id="ARBA00023002"/>
    </source>
</evidence>
<dbReference type="PRINTS" id="PR00080">
    <property type="entry name" value="SDRFAMILY"/>
</dbReference>